<proteinExistence type="predicted"/>
<comment type="caution">
    <text evidence="1">The sequence shown here is derived from an EMBL/GenBank/DDBJ whole genome shotgun (WGS) entry which is preliminary data.</text>
</comment>
<dbReference type="AlphaFoldDB" id="A0A9X0AS89"/>
<reference evidence="1" key="1">
    <citation type="submission" date="2022-11" db="EMBL/GenBank/DDBJ databases">
        <title>Genome Resource of Sclerotinia nivalis Strain SnTB1, a Plant Pathogen Isolated from American Ginseng.</title>
        <authorList>
            <person name="Fan S."/>
        </authorList>
    </citation>
    <scope>NUCLEOTIDE SEQUENCE</scope>
    <source>
        <strain evidence="1">SnTB1</strain>
    </source>
</reference>
<evidence type="ECO:0000313" key="2">
    <source>
        <dbReference type="Proteomes" id="UP001152300"/>
    </source>
</evidence>
<sequence length="61" mass="6466">MAGAGMTVCAIHHDVSMMHSSNLLRGEYANMTGEGDIPILDDSQGLMLLCKNSNSLSLRAS</sequence>
<organism evidence="1 2">
    <name type="scientific">Sclerotinia nivalis</name>
    <dbReference type="NCBI Taxonomy" id="352851"/>
    <lineage>
        <taxon>Eukaryota</taxon>
        <taxon>Fungi</taxon>
        <taxon>Dikarya</taxon>
        <taxon>Ascomycota</taxon>
        <taxon>Pezizomycotina</taxon>
        <taxon>Leotiomycetes</taxon>
        <taxon>Helotiales</taxon>
        <taxon>Sclerotiniaceae</taxon>
        <taxon>Sclerotinia</taxon>
    </lineage>
</organism>
<evidence type="ECO:0000313" key="1">
    <source>
        <dbReference type="EMBL" id="KAJ8068017.1"/>
    </source>
</evidence>
<dbReference type="Proteomes" id="UP001152300">
    <property type="component" value="Unassembled WGS sequence"/>
</dbReference>
<name>A0A9X0AS89_9HELO</name>
<protein>
    <submittedName>
        <fullName evidence="1">Uncharacterized protein</fullName>
    </submittedName>
</protein>
<accession>A0A9X0AS89</accession>
<dbReference type="EMBL" id="JAPEIS010000003">
    <property type="protein sequence ID" value="KAJ8068017.1"/>
    <property type="molecule type" value="Genomic_DNA"/>
</dbReference>
<keyword evidence="2" id="KW-1185">Reference proteome</keyword>
<gene>
    <name evidence="1" type="ORF">OCU04_003595</name>
</gene>